<accession>A0A317Q951</accession>
<evidence type="ECO:0000313" key="5">
    <source>
        <dbReference type="Proteomes" id="UP000246964"/>
    </source>
</evidence>
<dbReference type="PANTHER" id="PTHR43877">
    <property type="entry name" value="AMINOALKYLPHOSPHONATE N-ACETYLTRANSFERASE-RELATED-RELATED"/>
    <property type="match status" value="1"/>
</dbReference>
<feature type="domain" description="N-acetyltransferase" evidence="3">
    <location>
        <begin position="18"/>
        <end position="171"/>
    </location>
</feature>
<dbReference type="Proteomes" id="UP000246964">
    <property type="component" value="Unassembled WGS sequence"/>
</dbReference>
<dbReference type="InterPro" id="IPR000182">
    <property type="entry name" value="GNAT_dom"/>
</dbReference>
<comment type="caution">
    <text evidence="4">The sequence shown here is derived from an EMBL/GenBank/DDBJ whole genome shotgun (WGS) entry which is preliminary data.</text>
</comment>
<gene>
    <name evidence="4" type="ORF">DET45_10638</name>
</gene>
<evidence type="ECO:0000259" key="3">
    <source>
        <dbReference type="PROSITE" id="PS51186"/>
    </source>
</evidence>
<dbReference type="Pfam" id="PF00583">
    <property type="entry name" value="Acetyltransf_1"/>
    <property type="match status" value="1"/>
</dbReference>
<reference evidence="4 5" key="1">
    <citation type="submission" date="2018-05" db="EMBL/GenBank/DDBJ databases">
        <title>Freshwater and sediment microbial communities from various areas in North America, analyzing microbe dynamics in response to fracking.</title>
        <authorList>
            <person name="Lamendella R."/>
        </authorList>
    </citation>
    <scope>NUCLEOTIDE SEQUENCE [LARGE SCALE GENOMIC DNA]</scope>
    <source>
        <strain evidence="4 5">125B1</strain>
    </source>
</reference>
<dbReference type="SUPFAM" id="SSF55729">
    <property type="entry name" value="Acyl-CoA N-acyltransferases (Nat)"/>
    <property type="match status" value="1"/>
</dbReference>
<keyword evidence="1" id="KW-0808">Transferase</keyword>
<evidence type="ECO:0000256" key="1">
    <source>
        <dbReference type="ARBA" id="ARBA00022679"/>
    </source>
</evidence>
<evidence type="ECO:0000313" key="4">
    <source>
        <dbReference type="EMBL" id="PWW13325.1"/>
    </source>
</evidence>
<keyword evidence="2" id="KW-0012">Acyltransferase</keyword>
<proteinExistence type="predicted"/>
<protein>
    <submittedName>
        <fullName evidence="4">Ribosomal protein S18 acetylase RimI-like enzyme</fullName>
    </submittedName>
</protein>
<dbReference type="GO" id="GO:0016747">
    <property type="term" value="F:acyltransferase activity, transferring groups other than amino-acyl groups"/>
    <property type="evidence" value="ECO:0007669"/>
    <property type="project" value="InterPro"/>
</dbReference>
<dbReference type="CDD" id="cd04301">
    <property type="entry name" value="NAT_SF"/>
    <property type="match status" value="1"/>
</dbReference>
<dbReference type="RefSeq" id="WP_110075828.1">
    <property type="nucleotide sequence ID" value="NZ_QGTT01000006.1"/>
</dbReference>
<dbReference type="GO" id="GO:0005840">
    <property type="term" value="C:ribosome"/>
    <property type="evidence" value="ECO:0007669"/>
    <property type="project" value="UniProtKB-KW"/>
</dbReference>
<dbReference type="PROSITE" id="PS51186">
    <property type="entry name" value="GNAT"/>
    <property type="match status" value="1"/>
</dbReference>
<dbReference type="EMBL" id="QGTT01000006">
    <property type="protein sequence ID" value="PWW13325.1"/>
    <property type="molecule type" value="Genomic_DNA"/>
</dbReference>
<keyword evidence="4" id="KW-0689">Ribosomal protein</keyword>
<sequence length="175" mass="19280">MKNKSTAAAATTRNSSAWHIRQALLADVPALVALEHQVFDYSRIGRASFRRLVQRPSARVYVAYNDGQQLLGYYLLLTRKNSRKWRIYSIATAAAARGTGLGKALLRHAMHLAQQAGASALSLEVRTDNHAAIGLYQAHHFAVIDVLPGYYDDGDSTEASNDGYRMQVTFAELAD</sequence>
<dbReference type="AlphaFoldDB" id="A0A317Q951"/>
<dbReference type="PANTHER" id="PTHR43877:SF2">
    <property type="entry name" value="AMINOALKYLPHOSPHONATE N-ACETYLTRANSFERASE-RELATED"/>
    <property type="match status" value="1"/>
</dbReference>
<name>A0A317Q951_9GAMM</name>
<keyword evidence="5" id="KW-1185">Reference proteome</keyword>
<dbReference type="OrthoDB" id="27442at2"/>
<keyword evidence="4" id="KW-0687">Ribonucleoprotein</keyword>
<organism evidence="4 5">
    <name type="scientific">Pseudidiomarina maritima</name>
    <dbReference type="NCBI Taxonomy" id="519453"/>
    <lineage>
        <taxon>Bacteria</taxon>
        <taxon>Pseudomonadati</taxon>
        <taxon>Pseudomonadota</taxon>
        <taxon>Gammaproteobacteria</taxon>
        <taxon>Alteromonadales</taxon>
        <taxon>Idiomarinaceae</taxon>
        <taxon>Pseudidiomarina</taxon>
    </lineage>
</organism>
<dbReference type="Gene3D" id="3.40.630.30">
    <property type="match status" value="1"/>
</dbReference>
<evidence type="ECO:0000256" key="2">
    <source>
        <dbReference type="ARBA" id="ARBA00023315"/>
    </source>
</evidence>
<dbReference type="InterPro" id="IPR050832">
    <property type="entry name" value="Bact_Acetyltransf"/>
</dbReference>
<dbReference type="InterPro" id="IPR016181">
    <property type="entry name" value="Acyl_CoA_acyltransferase"/>
</dbReference>